<evidence type="ECO:0000256" key="1">
    <source>
        <dbReference type="ARBA" id="ARBA00004370"/>
    </source>
</evidence>
<dbReference type="InterPro" id="IPR046959">
    <property type="entry name" value="PRK1-6/SRF4-like"/>
</dbReference>
<proteinExistence type="predicted"/>
<keyword evidence="12" id="KW-1185">Reference proteome</keyword>
<keyword evidence="3 8" id="KW-0812">Transmembrane</keyword>
<dbReference type="Gene3D" id="3.30.200.20">
    <property type="entry name" value="Phosphorylase Kinase, domain 1"/>
    <property type="match status" value="1"/>
</dbReference>
<dbReference type="Gene3D" id="3.80.10.10">
    <property type="entry name" value="Ribonuclease Inhibitor"/>
    <property type="match status" value="2"/>
</dbReference>
<evidence type="ECO:0000259" key="10">
    <source>
        <dbReference type="PROSITE" id="PS50011"/>
    </source>
</evidence>
<dbReference type="GO" id="GO:0005524">
    <property type="term" value="F:ATP binding"/>
    <property type="evidence" value="ECO:0007669"/>
    <property type="project" value="InterPro"/>
</dbReference>
<reference evidence="11" key="1">
    <citation type="submission" date="2023-05" db="EMBL/GenBank/DDBJ databases">
        <title>Genome and transcriptome analyses reveal genes involved in the formation of fine ridges on petal epidermal cells in Hibiscus trionum.</title>
        <authorList>
            <person name="Koshimizu S."/>
            <person name="Masuda S."/>
            <person name="Ishii T."/>
            <person name="Shirasu K."/>
            <person name="Hoshino A."/>
            <person name="Arita M."/>
        </authorList>
    </citation>
    <scope>NUCLEOTIDE SEQUENCE</scope>
    <source>
        <strain evidence="11">Hamamatsu line</strain>
    </source>
</reference>
<dbReference type="InterPro" id="IPR001611">
    <property type="entry name" value="Leu-rich_rpt"/>
</dbReference>
<dbReference type="EMBL" id="BSYR01000019">
    <property type="protein sequence ID" value="GMI81332.1"/>
    <property type="molecule type" value="Genomic_DNA"/>
</dbReference>
<dbReference type="Proteomes" id="UP001165190">
    <property type="component" value="Unassembled WGS sequence"/>
</dbReference>
<evidence type="ECO:0000256" key="7">
    <source>
        <dbReference type="SAM" id="MobiDB-lite"/>
    </source>
</evidence>
<keyword evidence="11" id="KW-0418">Kinase</keyword>
<dbReference type="GO" id="GO:0016020">
    <property type="term" value="C:membrane"/>
    <property type="evidence" value="ECO:0007669"/>
    <property type="project" value="UniProtKB-SubCell"/>
</dbReference>
<evidence type="ECO:0000313" key="12">
    <source>
        <dbReference type="Proteomes" id="UP001165190"/>
    </source>
</evidence>
<dbReference type="Pfam" id="PF00560">
    <property type="entry name" value="LRR_1"/>
    <property type="match status" value="3"/>
</dbReference>
<evidence type="ECO:0000256" key="4">
    <source>
        <dbReference type="ARBA" id="ARBA00022737"/>
    </source>
</evidence>
<dbReference type="SUPFAM" id="SSF56112">
    <property type="entry name" value="Protein kinase-like (PK-like)"/>
    <property type="match status" value="1"/>
</dbReference>
<dbReference type="SUPFAM" id="SSF52058">
    <property type="entry name" value="L domain-like"/>
    <property type="match status" value="1"/>
</dbReference>
<keyword evidence="11" id="KW-0808">Transferase</keyword>
<keyword evidence="6 8" id="KW-0472">Membrane</keyword>
<comment type="subcellular location">
    <subcellularLocation>
        <location evidence="1">Membrane</location>
    </subcellularLocation>
</comment>
<evidence type="ECO:0000256" key="2">
    <source>
        <dbReference type="ARBA" id="ARBA00022614"/>
    </source>
</evidence>
<keyword evidence="2" id="KW-0433">Leucine-rich repeat</keyword>
<evidence type="ECO:0000256" key="6">
    <source>
        <dbReference type="ARBA" id="ARBA00023136"/>
    </source>
</evidence>
<keyword evidence="4" id="KW-0677">Repeat</keyword>
<dbReference type="InterPro" id="IPR000719">
    <property type="entry name" value="Prot_kinase_dom"/>
</dbReference>
<dbReference type="PANTHER" id="PTHR48007">
    <property type="entry name" value="LEUCINE-RICH REPEAT RECEPTOR-LIKE PROTEIN KINASE PXC1"/>
    <property type="match status" value="1"/>
</dbReference>
<dbReference type="InterPro" id="IPR032675">
    <property type="entry name" value="LRR_dom_sf"/>
</dbReference>
<feature type="compositionally biased region" description="Basic and acidic residues" evidence="7">
    <location>
        <begin position="283"/>
        <end position="300"/>
    </location>
</feature>
<feature type="region of interest" description="Disordered" evidence="7">
    <location>
        <begin position="283"/>
        <end position="334"/>
    </location>
</feature>
<keyword evidence="9" id="KW-0732">Signal</keyword>
<dbReference type="InterPro" id="IPR013210">
    <property type="entry name" value="LRR_N_plant-typ"/>
</dbReference>
<keyword evidence="11" id="KW-0675">Receptor</keyword>
<feature type="chain" id="PRO_5040788968" evidence="9">
    <location>
        <begin position="26"/>
        <end position="632"/>
    </location>
</feature>
<organism evidence="11 12">
    <name type="scientific">Hibiscus trionum</name>
    <name type="common">Flower of an hour</name>
    <dbReference type="NCBI Taxonomy" id="183268"/>
    <lineage>
        <taxon>Eukaryota</taxon>
        <taxon>Viridiplantae</taxon>
        <taxon>Streptophyta</taxon>
        <taxon>Embryophyta</taxon>
        <taxon>Tracheophyta</taxon>
        <taxon>Spermatophyta</taxon>
        <taxon>Magnoliopsida</taxon>
        <taxon>eudicotyledons</taxon>
        <taxon>Gunneridae</taxon>
        <taxon>Pentapetalae</taxon>
        <taxon>rosids</taxon>
        <taxon>malvids</taxon>
        <taxon>Malvales</taxon>
        <taxon>Malvaceae</taxon>
        <taxon>Malvoideae</taxon>
        <taxon>Hibiscus</taxon>
    </lineage>
</organism>
<dbReference type="PROSITE" id="PS50011">
    <property type="entry name" value="PROTEIN_KINASE_DOM"/>
    <property type="match status" value="1"/>
</dbReference>
<dbReference type="Pfam" id="PF08263">
    <property type="entry name" value="LRRNT_2"/>
    <property type="match status" value="1"/>
</dbReference>
<evidence type="ECO:0000256" key="3">
    <source>
        <dbReference type="ARBA" id="ARBA00022692"/>
    </source>
</evidence>
<feature type="signal peptide" evidence="9">
    <location>
        <begin position="1"/>
        <end position="25"/>
    </location>
</feature>
<accession>A0A9W7LXC3</accession>
<feature type="transmembrane region" description="Helical" evidence="8">
    <location>
        <begin position="258"/>
        <end position="279"/>
    </location>
</feature>
<dbReference type="OrthoDB" id="418615at2759"/>
<dbReference type="InterPro" id="IPR011009">
    <property type="entry name" value="Kinase-like_dom_sf"/>
</dbReference>
<dbReference type="Gene3D" id="1.10.510.10">
    <property type="entry name" value="Transferase(Phosphotransferase) domain 1"/>
    <property type="match status" value="1"/>
</dbReference>
<comment type="caution">
    <text evidence="11">The sequence shown here is derived from an EMBL/GenBank/DDBJ whole genome shotgun (WGS) entry which is preliminary data.</text>
</comment>
<protein>
    <submittedName>
        <fullName evidence="11">Pollen receptor like kinase 3</fullName>
    </submittedName>
</protein>
<sequence>MPAVRFLRFLPLLILTLSFPTLCSPQSDADILVKFKQSVTHGNFSSWIPGPGVSPCRKKWVGVRCRGEDIVGLHLSDLHLSGTLDVHVLLQLRYLRSISLMRNSLTGPIPEFNKLGALKSLYLSHNQLRGEIPSEYFAPMRSLKKVWLNDNKFTGHIPESVMQLPRLSELHLEGNHFSGSIPPLKFPTVLTSLNLSLNHLEGRIPESLAKFGVGSFQGNEGLCGKPMANSCIKEAPPPVASTPSPSGRAKSNYNGRPMLVATTVFFLLCIVIAFLFSAIRRTKKDDGSGGKSREPVRDKMLPVQLPPESIHRRSVEKNRRSKSGSRRDSKSSVTKGGMADMVILNGEKGEFGMQDLMKASAEVLENGVLGFAYKATMVNGLTVVVKRLRGMNRLGKDEFAAEMRRFAALKHRNVLAPLAYHFRKEEKLIVSEYMPNGSLSYVLHGTRDVAHANLNWPTRFKIIKGIVRGLGCIHTEFGTCEVPHGNLKSSNVLLTENYEPLLSDYAYQTMANSKNVAQALFAYKSPEYLQYQQLSPKSDVYCLGIVILEIMTGKCPSQYQSNGQGRINIVQWVQTSISENRAQELIDPEIANNASSTDKMLKVLEIGAACVESNPDKRLHLNEVVTRIEEVS</sequence>
<keyword evidence="5 8" id="KW-1133">Transmembrane helix</keyword>
<dbReference type="AlphaFoldDB" id="A0A9W7LXC3"/>
<gene>
    <name evidence="11" type="ORF">HRI_001802500</name>
</gene>
<name>A0A9W7LXC3_HIBTR</name>
<feature type="compositionally biased region" description="Basic and acidic residues" evidence="7">
    <location>
        <begin position="309"/>
        <end position="318"/>
    </location>
</feature>
<evidence type="ECO:0000256" key="5">
    <source>
        <dbReference type="ARBA" id="ARBA00022989"/>
    </source>
</evidence>
<evidence type="ECO:0000256" key="8">
    <source>
        <dbReference type="SAM" id="Phobius"/>
    </source>
</evidence>
<feature type="domain" description="Protein kinase" evidence="10">
    <location>
        <begin position="358"/>
        <end position="632"/>
    </location>
</feature>
<dbReference type="GO" id="GO:0004672">
    <property type="term" value="F:protein kinase activity"/>
    <property type="evidence" value="ECO:0007669"/>
    <property type="project" value="InterPro"/>
</dbReference>
<dbReference type="Pfam" id="PF00069">
    <property type="entry name" value="Pkinase"/>
    <property type="match status" value="1"/>
</dbReference>
<dbReference type="PANTHER" id="PTHR48007:SF29">
    <property type="entry name" value="POLLEN RECEPTOR-LIKE KINASE 3"/>
    <property type="match status" value="1"/>
</dbReference>
<evidence type="ECO:0000313" key="11">
    <source>
        <dbReference type="EMBL" id="GMI81332.1"/>
    </source>
</evidence>
<evidence type="ECO:0000256" key="9">
    <source>
        <dbReference type="SAM" id="SignalP"/>
    </source>
</evidence>